<dbReference type="SUPFAM" id="SSF63433">
    <property type="entry name" value="Fumarylacetoacetate hydrolase, FAH, N-terminal domain"/>
    <property type="match status" value="1"/>
</dbReference>
<evidence type="ECO:0000313" key="14">
    <source>
        <dbReference type="Proteomes" id="UP001596002"/>
    </source>
</evidence>
<keyword evidence="14" id="KW-1185">Reference proteome</keyword>
<evidence type="ECO:0000256" key="2">
    <source>
        <dbReference type="ARBA" id="ARBA00001946"/>
    </source>
</evidence>
<evidence type="ECO:0000259" key="11">
    <source>
        <dbReference type="Pfam" id="PF01557"/>
    </source>
</evidence>
<keyword evidence="7" id="KW-0106">Calcium</keyword>
<gene>
    <name evidence="13" type="primary">fahA</name>
    <name evidence="13" type="ORF">ACFO8Q_12790</name>
</gene>
<evidence type="ECO:0000313" key="13">
    <source>
        <dbReference type="EMBL" id="MFC4768225.1"/>
    </source>
</evidence>
<dbReference type="NCBIfam" id="TIGR01266">
    <property type="entry name" value="fum_ac_acetase"/>
    <property type="match status" value="1"/>
</dbReference>
<dbReference type="Pfam" id="PF01557">
    <property type="entry name" value="FAA_hydrolase"/>
    <property type="match status" value="1"/>
</dbReference>
<evidence type="ECO:0000256" key="6">
    <source>
        <dbReference type="ARBA" id="ARBA00022801"/>
    </source>
</evidence>
<keyword evidence="6 13" id="KW-0378">Hydrolase</keyword>
<dbReference type="PANTHER" id="PTHR43069:SF2">
    <property type="entry name" value="FUMARYLACETOACETASE"/>
    <property type="match status" value="1"/>
</dbReference>
<comment type="cofactor">
    <cofactor evidence="2">
        <name>Mg(2+)</name>
        <dbReference type="ChEBI" id="CHEBI:18420"/>
    </cofactor>
</comment>
<dbReference type="InterPro" id="IPR005959">
    <property type="entry name" value="Fumarylacetoacetase"/>
</dbReference>
<feature type="domain" description="Fumarylacetoacetase-like C-terminal" evidence="11">
    <location>
        <begin position="128"/>
        <end position="415"/>
    </location>
</feature>
<evidence type="ECO:0000256" key="1">
    <source>
        <dbReference type="ARBA" id="ARBA00001913"/>
    </source>
</evidence>
<name>A0ABV9Q2D9_9BACL</name>
<dbReference type="Gene3D" id="2.30.30.230">
    <property type="entry name" value="Fumarylacetoacetase, N-terminal domain"/>
    <property type="match status" value="1"/>
</dbReference>
<reference evidence="14" key="1">
    <citation type="journal article" date="2019" name="Int. J. Syst. Evol. Microbiol.">
        <title>The Global Catalogue of Microorganisms (GCM) 10K type strain sequencing project: providing services to taxonomists for standard genome sequencing and annotation.</title>
        <authorList>
            <consortium name="The Broad Institute Genomics Platform"/>
            <consortium name="The Broad Institute Genome Sequencing Center for Infectious Disease"/>
            <person name="Wu L."/>
            <person name="Ma J."/>
        </authorList>
    </citation>
    <scope>NUCLEOTIDE SEQUENCE [LARGE SCALE GENOMIC DNA]</scope>
    <source>
        <strain evidence="14">WYCCWR 12678</strain>
    </source>
</reference>
<keyword evidence="10" id="KW-0585">Phenylalanine catabolism</keyword>
<dbReference type="InterPro" id="IPR011234">
    <property type="entry name" value="Fumarylacetoacetase-like_C"/>
</dbReference>
<dbReference type="InterPro" id="IPR036663">
    <property type="entry name" value="Fumarylacetoacetase_C_sf"/>
</dbReference>
<dbReference type="SUPFAM" id="SSF56529">
    <property type="entry name" value="FAH"/>
    <property type="match status" value="1"/>
</dbReference>
<evidence type="ECO:0000259" key="12">
    <source>
        <dbReference type="Pfam" id="PF09298"/>
    </source>
</evidence>
<dbReference type="PANTHER" id="PTHR43069">
    <property type="entry name" value="FUMARYLACETOACETASE"/>
    <property type="match status" value="1"/>
</dbReference>
<dbReference type="Gene3D" id="3.90.850.10">
    <property type="entry name" value="Fumarylacetoacetase-like, C-terminal domain"/>
    <property type="match status" value="1"/>
</dbReference>
<dbReference type="InterPro" id="IPR036462">
    <property type="entry name" value="Fumarylacetoacetase_N_sf"/>
</dbReference>
<dbReference type="Proteomes" id="UP001596002">
    <property type="component" value="Unassembled WGS sequence"/>
</dbReference>
<evidence type="ECO:0000256" key="8">
    <source>
        <dbReference type="ARBA" id="ARBA00022842"/>
    </source>
</evidence>
<evidence type="ECO:0000256" key="10">
    <source>
        <dbReference type="ARBA" id="ARBA00023232"/>
    </source>
</evidence>
<comment type="cofactor">
    <cofactor evidence="1">
        <name>Ca(2+)</name>
        <dbReference type="ChEBI" id="CHEBI:29108"/>
    </cofactor>
</comment>
<protein>
    <recommendedName>
        <fullName evidence="4">fumarylacetoacetase</fullName>
        <ecNumber evidence="4">3.7.1.2</ecNumber>
    </recommendedName>
</protein>
<comment type="caution">
    <text evidence="13">The sequence shown here is derived from an EMBL/GenBank/DDBJ whole genome shotgun (WGS) entry which is preliminary data.</text>
</comment>
<dbReference type="InterPro" id="IPR015377">
    <property type="entry name" value="Fumarylacetoacetase_N"/>
</dbReference>
<evidence type="ECO:0000256" key="7">
    <source>
        <dbReference type="ARBA" id="ARBA00022837"/>
    </source>
</evidence>
<keyword evidence="9" id="KW-0828">Tyrosine catabolism</keyword>
<comment type="pathway">
    <text evidence="3">Amino-acid degradation; L-phenylalanine degradation; acetoacetate and fumarate from L-phenylalanine: step 6/6.</text>
</comment>
<accession>A0ABV9Q2D9</accession>
<sequence length="425" mass="46838">MERSFIEVRPDSHFPIQNLPYGVFRPRSGGPARIGVAIGDYVLDLSVLEDAGHFNATALAGTGVFGKHSLNEFMALGRPAWRAAREQVRRLLSADAPTLRDNTALRDAALLPQSDVELLLPAQIGDYTDFYASKDHATNVGIMFRGKENALMPNWVHLPVGYHGRASSVVVSGTDVRRPLGQMKPPDAAAPMFGPCRQLDFELELGWFIGPGNELGQPVQIEHAEEQIFGLVLVNDWSARDIQAWEYQPLGPFLAKNFATSISPWVVPLDALEPFRVTGPAQDPEPLPYLKQPGKGAFDIHLEVYLESDRMVKPQIICASNVRHLYWSMAQQIAHHSIGGCNLRPGDLMASGTISGPDKDSRGCLLELTWRGTEPIRLDNEEERVWLEDGDRVTMTGWCQGEGYRIGFGEVTGRVLPAQPSGAVK</sequence>
<dbReference type="EMBL" id="JBHSHC010000097">
    <property type="protein sequence ID" value="MFC4768225.1"/>
    <property type="molecule type" value="Genomic_DNA"/>
</dbReference>
<evidence type="ECO:0000256" key="9">
    <source>
        <dbReference type="ARBA" id="ARBA00022878"/>
    </source>
</evidence>
<dbReference type="Pfam" id="PF09298">
    <property type="entry name" value="FAA_hydrolase_N"/>
    <property type="match status" value="1"/>
</dbReference>
<dbReference type="GO" id="GO:0004334">
    <property type="term" value="F:fumarylacetoacetase activity"/>
    <property type="evidence" value="ECO:0007669"/>
    <property type="project" value="UniProtKB-EC"/>
</dbReference>
<keyword evidence="8" id="KW-0460">Magnesium</keyword>
<evidence type="ECO:0000256" key="3">
    <source>
        <dbReference type="ARBA" id="ARBA00004782"/>
    </source>
</evidence>
<dbReference type="EC" id="3.7.1.2" evidence="4"/>
<proteinExistence type="predicted"/>
<evidence type="ECO:0000256" key="5">
    <source>
        <dbReference type="ARBA" id="ARBA00022723"/>
    </source>
</evidence>
<keyword evidence="5" id="KW-0479">Metal-binding</keyword>
<evidence type="ECO:0000256" key="4">
    <source>
        <dbReference type="ARBA" id="ARBA00012094"/>
    </source>
</evidence>
<feature type="domain" description="Fumarylacetoacetase N-terminal" evidence="12">
    <location>
        <begin position="17"/>
        <end position="121"/>
    </location>
</feature>
<dbReference type="RefSeq" id="WP_380026167.1">
    <property type="nucleotide sequence ID" value="NZ_JBHSHC010000097.1"/>
</dbReference>
<organism evidence="13 14">
    <name type="scientific">Effusibacillus consociatus</name>
    <dbReference type="NCBI Taxonomy" id="1117041"/>
    <lineage>
        <taxon>Bacteria</taxon>
        <taxon>Bacillati</taxon>
        <taxon>Bacillota</taxon>
        <taxon>Bacilli</taxon>
        <taxon>Bacillales</taxon>
        <taxon>Alicyclobacillaceae</taxon>
        <taxon>Effusibacillus</taxon>
    </lineage>
</organism>